<sequence>MLIAGTVWPLALLAVLLWLSARITLEVVERGGLLPALVLPVLSPAILAEFNPGRVDHHNVIIVLTLAVLFASLVALRRPLGAWLAGLLSATALAVAVEALPVAAAAILAFGLAYVVDGNRKDALRRFGLGFAIGMALHLMLARPPGRWLEAACDMISPVYVLAALAVGGAYLLIGLAPPARHAWQRLLVLAVAGALSVGLVIAIYPQCLGGPYAALDPWLQRNWIAGIVEAKPWHQSLFDLPIYTLAVGIPVLLGLVTAAIALWREPPRRLEWLVVLTFIITTAVIMLAQIRGARLAVLTVTPAAAWLILQARMVYLKKPRLVPALGLVSSWLAFAGIVISFAVAGVLQLFPEGRAQTVETALASKLPCLASDSFADLRGLPPARIMSPIDLGAHILLETPHEVVAAPYHRNEDGVLDAFRFLSRPSAEAHEIARKRGLSLFVTCNAMPEMQAIGLREPDTVLSLLAAGTPPPWLEDVSLGGPLKIYAIAP</sequence>
<name>A0A6M1SIN7_9HYPH</name>
<feature type="transmembrane region" description="Helical" evidence="1">
    <location>
        <begin position="82"/>
        <end position="115"/>
    </location>
</feature>
<gene>
    <name evidence="2" type="ORF">G5575_03995</name>
</gene>
<keyword evidence="1" id="KW-0472">Membrane</keyword>
<accession>A0A6M1SIN7</accession>
<feature type="transmembrane region" description="Helical" evidence="1">
    <location>
        <begin position="328"/>
        <end position="351"/>
    </location>
</feature>
<feature type="transmembrane region" description="Helical" evidence="1">
    <location>
        <begin position="127"/>
        <end position="143"/>
    </location>
</feature>
<dbReference type="Proteomes" id="UP000474802">
    <property type="component" value="Unassembled WGS sequence"/>
</dbReference>
<proteinExistence type="predicted"/>
<dbReference type="EMBL" id="JAALFG010000001">
    <property type="protein sequence ID" value="NGP16960.1"/>
    <property type="molecule type" value="Genomic_DNA"/>
</dbReference>
<feature type="transmembrane region" description="Helical" evidence="1">
    <location>
        <begin position="271"/>
        <end position="291"/>
    </location>
</feature>
<reference evidence="2 3" key="2">
    <citation type="submission" date="2020-03" db="EMBL/GenBank/DDBJ databases">
        <title>Devosia chinhatensis sp. nov., isolated from a hexachlorocyclohexane (HCH) dump site in India.</title>
        <authorList>
            <person name="Kumar M."/>
            <person name="Lal R."/>
        </authorList>
    </citation>
    <scope>NUCLEOTIDE SEQUENCE [LARGE SCALE GENOMIC DNA]</scope>
    <source>
        <strain evidence="2 3">H239</strain>
    </source>
</reference>
<dbReference type="AlphaFoldDB" id="A0A6M1SIN7"/>
<evidence type="ECO:0008006" key="4">
    <source>
        <dbReference type="Google" id="ProtNLM"/>
    </source>
</evidence>
<reference evidence="2 3" key="1">
    <citation type="submission" date="2020-02" db="EMBL/GenBank/DDBJ databases">
        <authorList>
            <person name="Khan S.A."/>
            <person name="Jeon C.O."/>
            <person name="Chun B.H."/>
        </authorList>
    </citation>
    <scope>NUCLEOTIDE SEQUENCE [LARGE SCALE GENOMIC DNA]</scope>
    <source>
        <strain evidence="2 3">H239</strain>
    </source>
</reference>
<keyword evidence="3" id="KW-1185">Reference proteome</keyword>
<organism evidence="2 3">
    <name type="scientific">Devosia aurantiaca</name>
    <dbReference type="NCBI Taxonomy" id="2714858"/>
    <lineage>
        <taxon>Bacteria</taxon>
        <taxon>Pseudomonadati</taxon>
        <taxon>Pseudomonadota</taxon>
        <taxon>Alphaproteobacteria</taxon>
        <taxon>Hyphomicrobiales</taxon>
        <taxon>Devosiaceae</taxon>
        <taxon>Devosia</taxon>
    </lineage>
</organism>
<feature type="transmembrane region" description="Helical" evidence="1">
    <location>
        <begin position="60"/>
        <end position="76"/>
    </location>
</feature>
<feature type="transmembrane region" description="Helical" evidence="1">
    <location>
        <begin position="155"/>
        <end position="175"/>
    </location>
</feature>
<dbReference type="RefSeq" id="WP_164533186.1">
    <property type="nucleotide sequence ID" value="NZ_JAALFG010000001.1"/>
</dbReference>
<feature type="transmembrane region" description="Helical" evidence="1">
    <location>
        <begin position="32"/>
        <end position="48"/>
    </location>
</feature>
<protein>
    <recommendedName>
        <fullName evidence="4">Glycosyltransferase RgtA/B/C/D-like domain-containing protein</fullName>
    </recommendedName>
</protein>
<keyword evidence="1" id="KW-1133">Transmembrane helix</keyword>
<evidence type="ECO:0000256" key="1">
    <source>
        <dbReference type="SAM" id="Phobius"/>
    </source>
</evidence>
<feature type="transmembrane region" description="Helical" evidence="1">
    <location>
        <begin position="297"/>
        <end position="316"/>
    </location>
</feature>
<evidence type="ECO:0000313" key="2">
    <source>
        <dbReference type="EMBL" id="NGP16960.1"/>
    </source>
</evidence>
<comment type="caution">
    <text evidence="2">The sequence shown here is derived from an EMBL/GenBank/DDBJ whole genome shotgun (WGS) entry which is preliminary data.</text>
</comment>
<feature type="transmembrane region" description="Helical" evidence="1">
    <location>
        <begin position="187"/>
        <end position="205"/>
    </location>
</feature>
<evidence type="ECO:0000313" key="3">
    <source>
        <dbReference type="Proteomes" id="UP000474802"/>
    </source>
</evidence>
<keyword evidence="1" id="KW-0812">Transmembrane</keyword>
<feature type="transmembrane region" description="Helical" evidence="1">
    <location>
        <begin position="243"/>
        <end position="264"/>
    </location>
</feature>